<protein>
    <submittedName>
        <fullName evidence="3">Universal stress protein</fullName>
    </submittedName>
</protein>
<dbReference type="RefSeq" id="WP_343973535.1">
    <property type="nucleotide sequence ID" value="NZ_BAAAJG010000004.1"/>
</dbReference>
<gene>
    <name evidence="3" type="ORF">ACFSCY_17705</name>
</gene>
<evidence type="ECO:0000313" key="3">
    <source>
        <dbReference type="EMBL" id="MFD1531275.1"/>
    </source>
</evidence>
<accession>A0ABW4FLT7</accession>
<organism evidence="3 4">
    <name type="scientific">Pseudonocardia aurantiaca</name>
    <dbReference type="NCBI Taxonomy" id="75290"/>
    <lineage>
        <taxon>Bacteria</taxon>
        <taxon>Bacillati</taxon>
        <taxon>Actinomycetota</taxon>
        <taxon>Actinomycetes</taxon>
        <taxon>Pseudonocardiales</taxon>
        <taxon>Pseudonocardiaceae</taxon>
        <taxon>Pseudonocardia</taxon>
    </lineage>
</organism>
<keyword evidence="4" id="KW-1185">Reference proteome</keyword>
<dbReference type="PANTHER" id="PTHR46268">
    <property type="entry name" value="STRESS RESPONSE PROTEIN NHAX"/>
    <property type="match status" value="1"/>
</dbReference>
<dbReference type="InterPro" id="IPR014729">
    <property type="entry name" value="Rossmann-like_a/b/a_fold"/>
</dbReference>
<comment type="similarity">
    <text evidence="1">Belongs to the universal stress protein A family.</text>
</comment>
<sequence>MTAAATSGVLVVAYTPRPDGRAALHRAVEEARLRGLRLVVINASRGDALVDPGFAPPEDVAEVRTWLESTGLTYELRQLPSGAEPADQVVDAAAELDAELIVIGMRRRSPVGKLLLGSTAQRVLLDAACAVLAVKP</sequence>
<dbReference type="Pfam" id="PF00582">
    <property type="entry name" value="Usp"/>
    <property type="match status" value="1"/>
</dbReference>
<dbReference type="CDD" id="cd00293">
    <property type="entry name" value="USP-like"/>
    <property type="match status" value="1"/>
</dbReference>
<dbReference type="PANTHER" id="PTHR46268:SF6">
    <property type="entry name" value="UNIVERSAL STRESS PROTEIN UP12"/>
    <property type="match status" value="1"/>
</dbReference>
<dbReference type="Proteomes" id="UP001597145">
    <property type="component" value="Unassembled WGS sequence"/>
</dbReference>
<dbReference type="PRINTS" id="PR01438">
    <property type="entry name" value="UNVRSLSTRESS"/>
</dbReference>
<name>A0ABW4FLT7_9PSEU</name>
<dbReference type="InterPro" id="IPR006015">
    <property type="entry name" value="Universal_stress_UspA"/>
</dbReference>
<evidence type="ECO:0000256" key="1">
    <source>
        <dbReference type="ARBA" id="ARBA00008791"/>
    </source>
</evidence>
<dbReference type="Gene3D" id="3.40.50.620">
    <property type="entry name" value="HUPs"/>
    <property type="match status" value="1"/>
</dbReference>
<dbReference type="SUPFAM" id="SSF52402">
    <property type="entry name" value="Adenine nucleotide alpha hydrolases-like"/>
    <property type="match status" value="1"/>
</dbReference>
<feature type="domain" description="UspA" evidence="2">
    <location>
        <begin position="10"/>
        <end position="135"/>
    </location>
</feature>
<comment type="caution">
    <text evidence="3">The sequence shown here is derived from an EMBL/GenBank/DDBJ whole genome shotgun (WGS) entry which is preliminary data.</text>
</comment>
<dbReference type="EMBL" id="JBHUCP010000010">
    <property type="protein sequence ID" value="MFD1531275.1"/>
    <property type="molecule type" value="Genomic_DNA"/>
</dbReference>
<reference evidence="4" key="1">
    <citation type="journal article" date="2019" name="Int. J. Syst. Evol. Microbiol.">
        <title>The Global Catalogue of Microorganisms (GCM) 10K type strain sequencing project: providing services to taxonomists for standard genome sequencing and annotation.</title>
        <authorList>
            <consortium name="The Broad Institute Genomics Platform"/>
            <consortium name="The Broad Institute Genome Sequencing Center for Infectious Disease"/>
            <person name="Wu L."/>
            <person name="Ma J."/>
        </authorList>
    </citation>
    <scope>NUCLEOTIDE SEQUENCE [LARGE SCALE GENOMIC DNA]</scope>
    <source>
        <strain evidence="4">JCM 12165</strain>
    </source>
</reference>
<evidence type="ECO:0000313" key="4">
    <source>
        <dbReference type="Proteomes" id="UP001597145"/>
    </source>
</evidence>
<dbReference type="InterPro" id="IPR006016">
    <property type="entry name" value="UspA"/>
</dbReference>
<proteinExistence type="inferred from homology"/>
<evidence type="ECO:0000259" key="2">
    <source>
        <dbReference type="Pfam" id="PF00582"/>
    </source>
</evidence>